<evidence type="ECO:0000313" key="2">
    <source>
        <dbReference type="Proteomes" id="UP001165960"/>
    </source>
</evidence>
<proteinExistence type="predicted"/>
<keyword evidence="2" id="KW-1185">Reference proteome</keyword>
<gene>
    <name evidence="1" type="ORF">DSO57_1005475</name>
</gene>
<comment type="caution">
    <text evidence="1">The sequence shown here is derived from an EMBL/GenBank/DDBJ whole genome shotgun (WGS) entry which is preliminary data.</text>
</comment>
<organism evidence="1 2">
    <name type="scientific">Entomophthora muscae</name>
    <dbReference type="NCBI Taxonomy" id="34485"/>
    <lineage>
        <taxon>Eukaryota</taxon>
        <taxon>Fungi</taxon>
        <taxon>Fungi incertae sedis</taxon>
        <taxon>Zoopagomycota</taxon>
        <taxon>Entomophthoromycotina</taxon>
        <taxon>Entomophthoromycetes</taxon>
        <taxon>Entomophthorales</taxon>
        <taxon>Entomophthoraceae</taxon>
        <taxon>Entomophthora</taxon>
    </lineage>
</organism>
<dbReference type="EMBL" id="QTSX02001435">
    <property type="protein sequence ID" value="KAJ9082333.1"/>
    <property type="molecule type" value="Genomic_DNA"/>
</dbReference>
<dbReference type="Proteomes" id="UP001165960">
    <property type="component" value="Unassembled WGS sequence"/>
</dbReference>
<name>A0ACC2U687_9FUNG</name>
<evidence type="ECO:0000313" key="1">
    <source>
        <dbReference type="EMBL" id="KAJ9082333.1"/>
    </source>
</evidence>
<protein>
    <submittedName>
        <fullName evidence="1">Uncharacterized protein</fullName>
    </submittedName>
</protein>
<accession>A0ACC2U687</accession>
<reference evidence="1" key="1">
    <citation type="submission" date="2022-04" db="EMBL/GenBank/DDBJ databases">
        <title>Genome of the entomopathogenic fungus Entomophthora muscae.</title>
        <authorList>
            <person name="Elya C."/>
            <person name="Lovett B.R."/>
            <person name="Lee E."/>
            <person name="Macias A.M."/>
            <person name="Hajek A.E."/>
            <person name="De Bivort B.L."/>
            <person name="Kasson M.T."/>
            <person name="De Fine Licht H.H."/>
            <person name="Stajich J.E."/>
        </authorList>
    </citation>
    <scope>NUCLEOTIDE SEQUENCE</scope>
    <source>
        <strain evidence="1">Berkeley</strain>
    </source>
</reference>
<sequence>MLLFLLLFLLVGGQLKVILHSDYGSMSHTMPLLEIGSVLAGRKHAVIYAAADFHAKYNGPYGFDFRSLGATFDDAGFIQDAMKRVFGQRRRVDGNDIFATFNKILPISYEAIYPRLSALVEQEKPDVMVCEFFSPACRDVAEMNGIPLVMSFQSTDGFTLSRAAFVTNTLGYIPITTDKLGFVERFHDKVVVPLISIYKFYGLTRALNKKRALFKVPAASQPLGDFSNVLGLANSFVGFEAAAPLPPNLRMVGPLENKLGNHISPELQFFLDSHTRTLYIGFGSRLVLANFDVENIVMASLIALKDDIVDGVVWGLGSTRQDDFPETILFEGNLLPREYLFQHPNMRVLAWAPQDAVLKHPNTKLFLSHGGLGSLFEAIFAATPVLCMPFFSDQPRNARKLEDAGIGQYVDRITATPQSLVYQMDGILQDRNGSIAMNLHRMQMLARIGSRRRELGADVVEEYAYAAQFCRPIEKHVYGQIPCEAKHLIPASQGMSYIQANLIDVYLVAWSLMIGIAFILLLGGLKLFFYLKASQKTTKKKIH</sequence>